<keyword evidence="3" id="KW-1185">Reference proteome</keyword>
<dbReference type="SUPFAM" id="SSF53335">
    <property type="entry name" value="S-adenosyl-L-methionine-dependent methyltransferases"/>
    <property type="match status" value="1"/>
</dbReference>
<dbReference type="InterPro" id="IPR041698">
    <property type="entry name" value="Methyltransf_25"/>
</dbReference>
<dbReference type="AlphaFoldDB" id="A0A7H0HMW0"/>
<dbReference type="PANTHER" id="PTHR42912:SF80">
    <property type="entry name" value="METHYLTRANSFERASE DOMAIN-CONTAINING PROTEIN"/>
    <property type="match status" value="1"/>
</dbReference>
<dbReference type="GO" id="GO:0008168">
    <property type="term" value="F:methyltransferase activity"/>
    <property type="evidence" value="ECO:0007669"/>
    <property type="project" value="UniProtKB-KW"/>
</dbReference>
<dbReference type="KEGG" id="sgj:IAG43_02350"/>
<dbReference type="PANTHER" id="PTHR42912">
    <property type="entry name" value="METHYLTRANSFERASE"/>
    <property type="match status" value="1"/>
</dbReference>
<proteinExistence type="predicted"/>
<keyword evidence="2" id="KW-0489">Methyltransferase</keyword>
<keyword evidence="2" id="KW-0808">Transferase</keyword>
<feature type="domain" description="Methyltransferase" evidence="1">
    <location>
        <begin position="55"/>
        <end position="149"/>
    </location>
</feature>
<dbReference type="InterPro" id="IPR050508">
    <property type="entry name" value="Methyltransf_Superfamily"/>
</dbReference>
<dbReference type="Proteomes" id="UP000516230">
    <property type="component" value="Chromosome"/>
</dbReference>
<dbReference type="CDD" id="cd02440">
    <property type="entry name" value="AdoMet_MTases"/>
    <property type="match status" value="1"/>
</dbReference>
<evidence type="ECO:0000313" key="2">
    <source>
        <dbReference type="EMBL" id="QNP61876.1"/>
    </source>
</evidence>
<dbReference type="RefSeq" id="WP_187739078.1">
    <property type="nucleotide sequence ID" value="NZ_CP060825.1"/>
</dbReference>
<evidence type="ECO:0000313" key="3">
    <source>
        <dbReference type="Proteomes" id="UP000516230"/>
    </source>
</evidence>
<dbReference type="Pfam" id="PF13649">
    <property type="entry name" value="Methyltransf_25"/>
    <property type="match status" value="1"/>
</dbReference>
<dbReference type="InterPro" id="IPR029063">
    <property type="entry name" value="SAM-dependent_MTases_sf"/>
</dbReference>
<accession>A0A7H0HMW0</accession>
<dbReference type="GO" id="GO:0032259">
    <property type="term" value="P:methylation"/>
    <property type="evidence" value="ECO:0007669"/>
    <property type="project" value="UniProtKB-KW"/>
</dbReference>
<protein>
    <submittedName>
        <fullName evidence="2">Methyltransferase domain-containing protein</fullName>
    </submittedName>
</protein>
<reference evidence="2 3" key="1">
    <citation type="submission" date="2020-08" db="EMBL/GenBank/DDBJ databases">
        <title>A novel species.</title>
        <authorList>
            <person name="Gao J."/>
        </authorList>
    </citation>
    <scope>NUCLEOTIDE SEQUENCE [LARGE SCALE GENOMIC DNA]</scope>
    <source>
        <strain evidence="2 3">CRPJ-33</strain>
    </source>
</reference>
<name>A0A7H0HMW0_9ACTN</name>
<evidence type="ECO:0000259" key="1">
    <source>
        <dbReference type="Pfam" id="PF13649"/>
    </source>
</evidence>
<dbReference type="Gene3D" id="3.40.50.150">
    <property type="entry name" value="Vaccinia Virus protein VP39"/>
    <property type="match status" value="1"/>
</dbReference>
<dbReference type="EMBL" id="CP060825">
    <property type="protein sequence ID" value="QNP61876.1"/>
    <property type="molecule type" value="Genomic_DNA"/>
</dbReference>
<sequence length="268" mass="28055">MSTATAPSDTAAPAIADIGYGRVFADFYDRLFPQDGTAERTAAALADWHPGGSALELGVGTGRIAVPLARLTGEVVGVDSSPEMLERLRTAVAESGVPVTPVHGDIRTYDDAGSHGLVYCVCGTMSLILDPAGQRAAVAAAARRLAPGGTLVVETHNPGFVHTLHEGLSRTSFFAPYPEPGTGLQTYSTLLAEQGLWHTSHLLHEPGGTRIGTEITRLTTPEDIEAYAADAGLERVSLHGDWSGGAFDTALSGVHISRFVRAGRTELS</sequence>
<gene>
    <name evidence="2" type="ORF">IAG43_02350</name>
</gene>
<organism evidence="2 3">
    <name type="scientific">Streptomyces genisteinicus</name>
    <dbReference type="NCBI Taxonomy" id="2768068"/>
    <lineage>
        <taxon>Bacteria</taxon>
        <taxon>Bacillati</taxon>
        <taxon>Actinomycetota</taxon>
        <taxon>Actinomycetes</taxon>
        <taxon>Kitasatosporales</taxon>
        <taxon>Streptomycetaceae</taxon>
        <taxon>Streptomyces</taxon>
    </lineage>
</organism>